<protein>
    <recommendedName>
        <fullName evidence="6">ADAMTS cysteine-rich domain-containing protein</fullName>
    </recommendedName>
</protein>
<dbReference type="Gene3D" id="2.20.100.10">
    <property type="entry name" value="Thrombospondin type-1 (TSP1) repeat"/>
    <property type="match status" value="1"/>
</dbReference>
<feature type="transmembrane region" description="Helical" evidence="3">
    <location>
        <begin position="12"/>
        <end position="32"/>
    </location>
</feature>
<dbReference type="PANTHER" id="PTHR13723">
    <property type="entry name" value="ADAMTS A DISINTEGRIN AND METALLOPROTEASE WITH THROMBOSPONDIN MOTIFS PROTEASE"/>
    <property type="match status" value="1"/>
</dbReference>
<dbReference type="EMBL" id="VYZN01000042">
    <property type="protein sequence ID" value="KAE9530971.1"/>
    <property type="molecule type" value="Genomic_DNA"/>
</dbReference>
<keyword evidence="3" id="KW-0472">Membrane</keyword>
<name>A0A6G0TFK3_APHGL</name>
<organism evidence="4 5">
    <name type="scientific">Aphis glycines</name>
    <name type="common">Soybean aphid</name>
    <dbReference type="NCBI Taxonomy" id="307491"/>
    <lineage>
        <taxon>Eukaryota</taxon>
        <taxon>Metazoa</taxon>
        <taxon>Ecdysozoa</taxon>
        <taxon>Arthropoda</taxon>
        <taxon>Hexapoda</taxon>
        <taxon>Insecta</taxon>
        <taxon>Pterygota</taxon>
        <taxon>Neoptera</taxon>
        <taxon>Paraneoptera</taxon>
        <taxon>Hemiptera</taxon>
        <taxon>Sternorrhyncha</taxon>
        <taxon>Aphidomorpha</taxon>
        <taxon>Aphidoidea</taxon>
        <taxon>Aphididae</taxon>
        <taxon>Aphidini</taxon>
        <taxon>Aphis</taxon>
        <taxon>Aphis</taxon>
    </lineage>
</organism>
<dbReference type="GO" id="GO:0005576">
    <property type="term" value="C:extracellular region"/>
    <property type="evidence" value="ECO:0007669"/>
    <property type="project" value="UniProtKB-SubCell"/>
</dbReference>
<dbReference type="InterPro" id="IPR036383">
    <property type="entry name" value="TSP1_rpt_sf"/>
</dbReference>
<comment type="subcellular location">
    <subcellularLocation>
        <location evidence="1">Secreted</location>
    </subcellularLocation>
</comment>
<dbReference type="GO" id="GO:0030198">
    <property type="term" value="P:extracellular matrix organization"/>
    <property type="evidence" value="ECO:0007669"/>
    <property type="project" value="TreeGrafter"/>
</dbReference>
<dbReference type="OrthoDB" id="6593981at2759"/>
<evidence type="ECO:0000256" key="2">
    <source>
        <dbReference type="ARBA" id="ARBA00022525"/>
    </source>
</evidence>
<dbReference type="GO" id="GO:0031012">
    <property type="term" value="C:extracellular matrix"/>
    <property type="evidence" value="ECO:0007669"/>
    <property type="project" value="TreeGrafter"/>
</dbReference>
<dbReference type="SUPFAM" id="SSF82895">
    <property type="entry name" value="TSP-1 type 1 repeat"/>
    <property type="match status" value="1"/>
</dbReference>
<comment type="caution">
    <text evidence="4">The sequence shown here is derived from an EMBL/GenBank/DDBJ whole genome shotgun (WGS) entry which is preliminary data.</text>
</comment>
<keyword evidence="3" id="KW-0812">Transmembrane</keyword>
<evidence type="ECO:0008006" key="6">
    <source>
        <dbReference type="Google" id="ProtNLM"/>
    </source>
</evidence>
<proteinExistence type="predicted"/>
<feature type="transmembrane region" description="Helical" evidence="3">
    <location>
        <begin position="260"/>
        <end position="282"/>
    </location>
</feature>
<dbReference type="InterPro" id="IPR000884">
    <property type="entry name" value="TSP1_rpt"/>
</dbReference>
<dbReference type="PANTHER" id="PTHR13723:SF294">
    <property type="entry name" value="A DISINTEGRIN AND METALLOPROTEINASE WITH THROMBOSPONDIN MOTIFS 7-LIKE PROTEIN"/>
    <property type="match status" value="1"/>
</dbReference>
<keyword evidence="5" id="KW-1185">Reference proteome</keyword>
<accession>A0A6G0TFK3</accession>
<reference evidence="4 5" key="1">
    <citation type="submission" date="2019-08" db="EMBL/GenBank/DDBJ databases">
        <title>The genome of the soybean aphid Biotype 1, its phylome, world population structure and adaptation to the North American continent.</title>
        <authorList>
            <person name="Giordano R."/>
            <person name="Donthu R.K."/>
            <person name="Hernandez A.G."/>
            <person name="Wright C.L."/>
            <person name="Zimin A.V."/>
        </authorList>
    </citation>
    <scope>NUCLEOTIDE SEQUENCE [LARGE SCALE GENOMIC DNA]</scope>
    <source>
        <tissue evidence="4">Whole aphids</tissue>
    </source>
</reference>
<evidence type="ECO:0000313" key="4">
    <source>
        <dbReference type="EMBL" id="KAE9530971.1"/>
    </source>
</evidence>
<dbReference type="GO" id="GO:0006508">
    <property type="term" value="P:proteolysis"/>
    <property type="evidence" value="ECO:0007669"/>
    <property type="project" value="TreeGrafter"/>
</dbReference>
<evidence type="ECO:0000256" key="3">
    <source>
        <dbReference type="SAM" id="Phobius"/>
    </source>
</evidence>
<dbReference type="GO" id="GO:0004222">
    <property type="term" value="F:metalloendopeptidase activity"/>
    <property type="evidence" value="ECO:0007669"/>
    <property type="project" value="TreeGrafter"/>
</dbReference>
<keyword evidence="2" id="KW-0964">Secreted</keyword>
<evidence type="ECO:0000313" key="5">
    <source>
        <dbReference type="Proteomes" id="UP000475862"/>
    </source>
</evidence>
<gene>
    <name evidence="4" type="ORF">AGLY_011433</name>
</gene>
<dbReference type="InterPro" id="IPR050439">
    <property type="entry name" value="ADAMTS_ADAMTS-like"/>
</dbReference>
<sequence>MIFFLANHEVYVILLILFTDFPRLNLLLSIFFRTQWCEAGKCVKGKPKKPKKIIKGGWSQWKVHECTSGCIHKSKGFRSRTRTCNNPKPINTNEGCEGPRHEAVLCKDDKTCHKSKKITAVEYATTKCKELTSILPILDKEYSGLQAPHEDARPWMGCSVFCRRKDTGSFYTPRLDVSNLPVDPYFPDGTWCHSVDNNNYYCLNHVCTPEDDLKRSVIWIDVLENLIQNCNISISTIFKNHKISLKKIDAINADKCITPYYVSTYVILLNFLINIVLCLVNVRIFRCHVVLYTYFFIQINVPNVINLGMCHIKNEFKKNILPL</sequence>
<feature type="transmembrane region" description="Helical" evidence="3">
    <location>
        <begin position="289"/>
        <end position="309"/>
    </location>
</feature>
<dbReference type="PROSITE" id="PS50092">
    <property type="entry name" value="TSP1"/>
    <property type="match status" value="1"/>
</dbReference>
<evidence type="ECO:0000256" key="1">
    <source>
        <dbReference type="ARBA" id="ARBA00004613"/>
    </source>
</evidence>
<dbReference type="AlphaFoldDB" id="A0A6G0TFK3"/>
<dbReference type="Proteomes" id="UP000475862">
    <property type="component" value="Unassembled WGS sequence"/>
</dbReference>
<keyword evidence="3" id="KW-1133">Transmembrane helix</keyword>